<name>A0A7C5ALX6_9BACT</name>
<evidence type="ECO:0000313" key="1">
    <source>
        <dbReference type="EMBL" id="HGZ11966.1"/>
    </source>
</evidence>
<organism evidence="1">
    <name type="scientific">Desulfobacca acetoxidans</name>
    <dbReference type="NCBI Taxonomy" id="60893"/>
    <lineage>
        <taxon>Bacteria</taxon>
        <taxon>Pseudomonadati</taxon>
        <taxon>Thermodesulfobacteriota</taxon>
        <taxon>Desulfobaccia</taxon>
        <taxon>Desulfobaccales</taxon>
        <taxon>Desulfobaccaceae</taxon>
        <taxon>Desulfobacca</taxon>
    </lineage>
</organism>
<dbReference type="AlphaFoldDB" id="A0A7C5ALX6"/>
<reference evidence="1" key="1">
    <citation type="journal article" date="2020" name="mSystems">
        <title>Genome- and Community-Level Interaction Insights into Carbon Utilization and Element Cycling Functions of Hydrothermarchaeota in Hydrothermal Sediment.</title>
        <authorList>
            <person name="Zhou Z."/>
            <person name="Liu Y."/>
            <person name="Xu W."/>
            <person name="Pan J."/>
            <person name="Luo Z.H."/>
            <person name="Li M."/>
        </authorList>
    </citation>
    <scope>NUCLEOTIDE SEQUENCE [LARGE SCALE GENOMIC DNA]</scope>
    <source>
        <strain evidence="1">SpSt-853</strain>
    </source>
</reference>
<sequence length="92" mass="10512">MAVNPSKAEPFTLQELESLQEQFLALFLGPKRVELTENLDLARAGYRLRDENTMLPGKIKAQFLKALQEYQRRGMDLRALPPAVQALWRGLT</sequence>
<accession>A0A7C5ALX6</accession>
<gene>
    <name evidence="1" type="ORF">ENW48_07080</name>
</gene>
<comment type="caution">
    <text evidence="1">The sequence shown here is derived from an EMBL/GenBank/DDBJ whole genome shotgun (WGS) entry which is preliminary data.</text>
</comment>
<protein>
    <submittedName>
        <fullName evidence="1">Uncharacterized protein</fullName>
    </submittedName>
</protein>
<dbReference type="EMBL" id="DTKJ01000049">
    <property type="protein sequence ID" value="HGZ11966.1"/>
    <property type="molecule type" value="Genomic_DNA"/>
</dbReference>
<proteinExistence type="predicted"/>